<reference evidence="4" key="1">
    <citation type="submission" date="2017-05" db="EMBL/GenBank/DDBJ databases">
        <authorList>
            <person name="Ray J."/>
            <person name="Price M."/>
            <person name="Deutschbauer A."/>
        </authorList>
    </citation>
    <scope>NUCLEOTIDE SEQUENCE [LARGE SCALE GENOMIC DNA]</scope>
    <source>
        <strain evidence="4">DSM 19842</strain>
    </source>
</reference>
<feature type="chain" id="PRO_5011007651" description="DUF6970 domain-containing protein" evidence="1">
    <location>
        <begin position="27"/>
        <end position="134"/>
    </location>
</feature>
<organism evidence="3 4">
    <name type="scientific">Pontibacter actiniarum</name>
    <dbReference type="NCBI Taxonomy" id="323450"/>
    <lineage>
        <taxon>Bacteria</taxon>
        <taxon>Pseudomonadati</taxon>
        <taxon>Bacteroidota</taxon>
        <taxon>Cytophagia</taxon>
        <taxon>Cytophagales</taxon>
        <taxon>Hymenobacteraceae</taxon>
        <taxon>Pontibacter</taxon>
    </lineage>
</organism>
<keyword evidence="4" id="KW-1185">Reference proteome</keyword>
<dbReference type="AlphaFoldDB" id="A0A1X9YVT2"/>
<accession>A0A1X9YVT2</accession>
<dbReference type="EMBL" id="CP021235">
    <property type="protein sequence ID" value="ARS37026.1"/>
    <property type="molecule type" value="Genomic_DNA"/>
</dbReference>
<dbReference type="STRING" id="709015.GCA_000472485_03473"/>
<evidence type="ECO:0000313" key="3">
    <source>
        <dbReference type="EMBL" id="ARS37026.1"/>
    </source>
</evidence>
<dbReference type="InterPro" id="IPR054243">
    <property type="entry name" value="DUF6970"/>
</dbReference>
<evidence type="ECO:0000256" key="1">
    <source>
        <dbReference type="SAM" id="SignalP"/>
    </source>
</evidence>
<dbReference type="OrthoDB" id="676710at2"/>
<feature type="signal peptide" evidence="1">
    <location>
        <begin position="1"/>
        <end position="26"/>
    </location>
</feature>
<gene>
    <name evidence="3" type="ORF">CA264_17210</name>
</gene>
<evidence type="ECO:0000313" key="4">
    <source>
        <dbReference type="Proteomes" id="UP000266292"/>
    </source>
</evidence>
<dbReference type="PROSITE" id="PS51257">
    <property type="entry name" value="PROKAR_LIPOPROTEIN"/>
    <property type="match status" value="1"/>
</dbReference>
<sequence>MNKEQQAPSFRSSLWAVAFSACLAVAGCKPADTTASTATAAQAHPDWLTKLIGELELEMPANPPARIYSYTYNGQQVYFLTGRCCDVPSKLYDAQGNVLCEPDGGITGRGDGRCTDFFEQRQNETIVWEDKRKS</sequence>
<dbReference type="RefSeq" id="WP_025608643.1">
    <property type="nucleotide sequence ID" value="NZ_CP021235.1"/>
</dbReference>
<proteinExistence type="predicted"/>
<keyword evidence="1" id="KW-0732">Signal</keyword>
<feature type="domain" description="DUF6970" evidence="2">
    <location>
        <begin position="57"/>
        <end position="130"/>
    </location>
</feature>
<dbReference type="Pfam" id="PF22311">
    <property type="entry name" value="DUF6970"/>
    <property type="match status" value="1"/>
</dbReference>
<dbReference type="KEGG" id="pact:CA264_17210"/>
<name>A0A1X9YVT2_9BACT</name>
<evidence type="ECO:0000259" key="2">
    <source>
        <dbReference type="Pfam" id="PF22311"/>
    </source>
</evidence>
<dbReference type="Proteomes" id="UP000266292">
    <property type="component" value="Chromosome"/>
</dbReference>
<protein>
    <recommendedName>
        <fullName evidence="2">DUF6970 domain-containing protein</fullName>
    </recommendedName>
</protein>